<keyword evidence="13 15" id="KW-0407">Ion channel</keyword>
<dbReference type="Gramene" id="OB06G15390.1">
    <property type="protein sequence ID" value="OB06G15390.1"/>
    <property type="gene ID" value="OB06G15390"/>
</dbReference>
<dbReference type="SUPFAM" id="SSF53822">
    <property type="entry name" value="Periplasmic binding protein-like I"/>
    <property type="match status" value="1"/>
</dbReference>
<accession>J3MBZ5</accession>
<feature type="transmembrane region" description="Helical" evidence="16">
    <location>
        <begin position="881"/>
        <end position="900"/>
    </location>
</feature>
<dbReference type="AlphaFoldDB" id="J3MBZ5"/>
<evidence type="ECO:0000259" key="17">
    <source>
        <dbReference type="SMART" id="SM00079"/>
    </source>
</evidence>
<dbReference type="Pfam" id="PF10613">
    <property type="entry name" value="Lig_chan-Glu_bd"/>
    <property type="match status" value="1"/>
</dbReference>
<reference evidence="18" key="2">
    <citation type="submission" date="2013-04" db="UniProtKB">
        <authorList>
            <consortium name="EnsemblPlants"/>
        </authorList>
    </citation>
    <scope>IDENTIFICATION</scope>
</reference>
<evidence type="ECO:0000256" key="11">
    <source>
        <dbReference type="ARBA" id="ARBA00023180"/>
    </source>
</evidence>
<evidence type="ECO:0000256" key="8">
    <source>
        <dbReference type="ARBA" id="ARBA00023065"/>
    </source>
</evidence>
<keyword evidence="7 16" id="KW-1133">Transmembrane helix</keyword>
<dbReference type="SUPFAM" id="SSF81324">
    <property type="entry name" value="Voltage-gated potassium channels"/>
    <property type="match status" value="1"/>
</dbReference>
<dbReference type="OMA" id="CKEMRGF"/>
<dbReference type="Pfam" id="PF00060">
    <property type="entry name" value="Lig_chan"/>
    <property type="match status" value="1"/>
</dbReference>
<comment type="function">
    <text evidence="15">Glutamate-gated receptor that probably acts as non-selective cation channel.</text>
</comment>
<reference evidence="18" key="1">
    <citation type="journal article" date="2013" name="Nat. Commun.">
        <title>Whole-genome sequencing of Oryza brachyantha reveals mechanisms underlying Oryza genome evolution.</title>
        <authorList>
            <person name="Chen J."/>
            <person name="Huang Q."/>
            <person name="Gao D."/>
            <person name="Wang J."/>
            <person name="Lang Y."/>
            <person name="Liu T."/>
            <person name="Li B."/>
            <person name="Bai Z."/>
            <person name="Luis Goicoechea J."/>
            <person name="Liang C."/>
            <person name="Chen C."/>
            <person name="Zhang W."/>
            <person name="Sun S."/>
            <person name="Liao Y."/>
            <person name="Zhang X."/>
            <person name="Yang L."/>
            <person name="Song C."/>
            <person name="Wang M."/>
            <person name="Shi J."/>
            <person name="Liu G."/>
            <person name="Liu J."/>
            <person name="Zhou H."/>
            <person name="Zhou W."/>
            <person name="Yu Q."/>
            <person name="An N."/>
            <person name="Chen Y."/>
            <person name="Cai Q."/>
            <person name="Wang B."/>
            <person name="Liu B."/>
            <person name="Min J."/>
            <person name="Huang Y."/>
            <person name="Wu H."/>
            <person name="Li Z."/>
            <person name="Zhang Y."/>
            <person name="Yin Y."/>
            <person name="Song W."/>
            <person name="Jiang J."/>
            <person name="Jackson S.A."/>
            <person name="Wing R.A."/>
            <person name="Wang J."/>
            <person name="Chen M."/>
        </authorList>
    </citation>
    <scope>NUCLEOTIDE SEQUENCE [LARGE SCALE GENOMIC DNA]</scope>
    <source>
        <strain evidence="18">cv. IRGC 101232</strain>
    </source>
</reference>
<evidence type="ECO:0000256" key="6">
    <source>
        <dbReference type="ARBA" id="ARBA00022729"/>
    </source>
</evidence>
<comment type="subunit">
    <text evidence="3">May form heteromers.</text>
</comment>
<sequence length="936" mass="102516">MSICQAYSPTTGLATTVTAHKCRTHMDQEPSGLPGSSTGAAATAATRSSTLSVGGVVVVFFLLVTVAAAGDGTTAAGVVAVEVGVILDLATELGKKSLLSMEMALEDVYAARPELGTRVRLRARDSDGDVVTAASAAIDLISKENVAVVIGPQSTLQAEFVAYLANKTKVPVITFSATGDAVTRFHVPYFIRACVKDSFQVASIAAFVKAYDWRNVVLVYEDSNYGVGILPSITDALQEVGANVINRSALPASSSNNRIDVELYKLMTMQTRVFIVHMLPARAARLFARAKALGMMAEGYVWIVTDSIGIVLDVLPENTIETMQGIVSFRPYITESTRILDFISLFTTLFVSKYHPNTDIRMAKPTAFQYWAYDVVWAVATAIEKVHRSTSLNPSFHIGGNIGKNLVDDLPAFPTGPELLNSILQGEFDGLAGKFRLVDRHMQVPIYEVVNVIGEKARVIGFWSSDSGLAMSMNSTIIHGESKFSTSSVGLKNIIWPGDSTTVPKGWDFPVNAKILRIGVPTRHDFKTFVKVETNPNTNRSSVSGYSIDVFEAAVKRLPYALRYEYIPYDCANSYDQLVSQVFFKNFDAAVGDVTITADRTRYADFTMPYTESGVSMLVLAKDGNEPTIWIFLKPLTKDLWIAIIVFIFFIGLVVWAIERSTTNGAFRGPSSRQCSAAFYFAFSTMTFSHGQVKSLLSKIVVVIWCFVMIVLVQSYTASLSSMLTAERLQPSVTDLRQLLLNGDFVGYQNGSFVHSMLKQLGFDERKIKVYSKQEEYANALRTGSKHGGVSAIFDEIPYLNSFLSQYGKEFQIVGPIDRTGGFGFVLPKGSPLVPDLSRAILSLSEGPEGLRIEKKWSVDPTPYFNYGSHESDSRLSFQSFKGLFIITGCVLIAMLLLNFGKVRYAKCRNEEGVCSHEPQPVQIGMVNNSVPSDTL</sequence>
<dbReference type="InterPro" id="IPR001320">
    <property type="entry name" value="Iontro_rcpt_C"/>
</dbReference>
<protein>
    <recommendedName>
        <fullName evidence="15">Glutamate receptor</fullName>
    </recommendedName>
</protein>
<evidence type="ECO:0000256" key="2">
    <source>
        <dbReference type="ARBA" id="ARBA00008685"/>
    </source>
</evidence>
<dbReference type="GO" id="GO:0016020">
    <property type="term" value="C:membrane"/>
    <property type="evidence" value="ECO:0007669"/>
    <property type="project" value="UniProtKB-SubCell"/>
</dbReference>
<gene>
    <name evidence="18" type="primary">LOC102702854</name>
</gene>
<feature type="transmembrane region" description="Helical" evidence="16">
    <location>
        <begin position="696"/>
        <end position="716"/>
    </location>
</feature>
<keyword evidence="5 16" id="KW-0812">Transmembrane</keyword>
<evidence type="ECO:0000256" key="4">
    <source>
        <dbReference type="ARBA" id="ARBA00022448"/>
    </source>
</evidence>
<comment type="function">
    <text evidence="14">Glutamate-gated receptor that probably acts as a non-selective cation channel. May be involved in light-signal transduction and calcium homeostasis via the regulation of calcium influx into cells.</text>
</comment>
<keyword evidence="10 15" id="KW-0675">Receptor</keyword>
<comment type="subcellular location">
    <subcellularLocation>
        <location evidence="1">Membrane</location>
        <topology evidence="1">Multi-pass membrane protein</topology>
    </subcellularLocation>
</comment>
<evidence type="ECO:0000256" key="7">
    <source>
        <dbReference type="ARBA" id="ARBA00022989"/>
    </source>
</evidence>
<dbReference type="PANTHER" id="PTHR34836:SF1">
    <property type="entry name" value="OS09G0428600 PROTEIN"/>
    <property type="match status" value="1"/>
</dbReference>
<dbReference type="Gene3D" id="1.10.287.70">
    <property type="match status" value="1"/>
</dbReference>
<dbReference type="InterPro" id="IPR017103">
    <property type="entry name" value="Iontropic_Glu_rcpt_pln"/>
</dbReference>
<dbReference type="Pfam" id="PF01094">
    <property type="entry name" value="ANF_receptor"/>
    <property type="match status" value="1"/>
</dbReference>
<evidence type="ECO:0000256" key="10">
    <source>
        <dbReference type="ARBA" id="ARBA00023170"/>
    </source>
</evidence>
<keyword evidence="4 15" id="KW-0813">Transport</keyword>
<evidence type="ECO:0000256" key="16">
    <source>
        <dbReference type="SAM" id="Phobius"/>
    </source>
</evidence>
<name>J3MBZ5_ORYBR</name>
<dbReference type="InterPro" id="IPR028082">
    <property type="entry name" value="Peripla_BP_I"/>
</dbReference>
<evidence type="ECO:0000256" key="3">
    <source>
        <dbReference type="ARBA" id="ARBA00011095"/>
    </source>
</evidence>
<evidence type="ECO:0000256" key="15">
    <source>
        <dbReference type="PIRNR" id="PIRNR037090"/>
    </source>
</evidence>
<comment type="similarity">
    <text evidence="2 15">Belongs to the glutamate-gated ion channel (TC 1.A.10.1) family.</text>
</comment>
<keyword evidence="12 15" id="KW-1071">Ligand-gated ion channel</keyword>
<dbReference type="InterPro" id="IPR001828">
    <property type="entry name" value="ANF_lig-bd_rcpt"/>
</dbReference>
<dbReference type="InterPro" id="IPR019594">
    <property type="entry name" value="Glu/Gly-bd"/>
</dbReference>
<dbReference type="SUPFAM" id="SSF53850">
    <property type="entry name" value="Periplasmic binding protein-like II"/>
    <property type="match status" value="1"/>
</dbReference>
<dbReference type="Gene3D" id="3.40.190.10">
    <property type="entry name" value="Periplasmic binding protein-like II"/>
    <property type="match status" value="1"/>
</dbReference>
<dbReference type="GO" id="GO:0015276">
    <property type="term" value="F:ligand-gated monoatomic ion channel activity"/>
    <property type="evidence" value="ECO:0007669"/>
    <property type="project" value="InterPro"/>
</dbReference>
<evidence type="ECO:0000313" key="19">
    <source>
        <dbReference type="Proteomes" id="UP000006038"/>
    </source>
</evidence>
<dbReference type="PANTHER" id="PTHR34836">
    <property type="entry name" value="OS06G0188250 PROTEIN"/>
    <property type="match status" value="1"/>
</dbReference>
<dbReference type="CDD" id="cd19990">
    <property type="entry name" value="PBP1_GABAb_receptor_plant"/>
    <property type="match status" value="1"/>
</dbReference>
<dbReference type="eggNOG" id="KOG1052">
    <property type="taxonomic scope" value="Eukaryota"/>
</dbReference>
<evidence type="ECO:0000256" key="1">
    <source>
        <dbReference type="ARBA" id="ARBA00004141"/>
    </source>
</evidence>
<organism evidence="18">
    <name type="scientific">Oryza brachyantha</name>
    <name type="common">malo sina</name>
    <dbReference type="NCBI Taxonomy" id="4533"/>
    <lineage>
        <taxon>Eukaryota</taxon>
        <taxon>Viridiplantae</taxon>
        <taxon>Streptophyta</taxon>
        <taxon>Embryophyta</taxon>
        <taxon>Tracheophyta</taxon>
        <taxon>Spermatophyta</taxon>
        <taxon>Magnoliopsida</taxon>
        <taxon>Liliopsida</taxon>
        <taxon>Poales</taxon>
        <taxon>Poaceae</taxon>
        <taxon>BOP clade</taxon>
        <taxon>Oryzoideae</taxon>
        <taxon>Oryzeae</taxon>
        <taxon>Oryzinae</taxon>
        <taxon>Oryza</taxon>
    </lineage>
</organism>
<keyword evidence="6" id="KW-0732">Signal</keyword>
<evidence type="ECO:0000256" key="9">
    <source>
        <dbReference type="ARBA" id="ARBA00023136"/>
    </source>
</evidence>
<dbReference type="SMART" id="SM00079">
    <property type="entry name" value="PBPe"/>
    <property type="match status" value="1"/>
</dbReference>
<keyword evidence="9 15" id="KW-0472">Membrane</keyword>
<evidence type="ECO:0000313" key="18">
    <source>
        <dbReference type="EnsemblPlants" id="OB06G15390.1"/>
    </source>
</evidence>
<keyword evidence="8 15" id="KW-0406">Ion transport</keyword>
<dbReference type="Gene3D" id="3.40.50.2300">
    <property type="match status" value="2"/>
</dbReference>
<keyword evidence="19" id="KW-1185">Reference proteome</keyword>
<dbReference type="FunFam" id="3.40.50.2300:FF:000188">
    <property type="entry name" value="Glutamate receptor"/>
    <property type="match status" value="1"/>
</dbReference>
<evidence type="ECO:0000256" key="5">
    <source>
        <dbReference type="ARBA" id="ARBA00022692"/>
    </source>
</evidence>
<dbReference type="CDD" id="cd13686">
    <property type="entry name" value="GluR_Plant"/>
    <property type="match status" value="1"/>
</dbReference>
<dbReference type="InterPro" id="IPR015683">
    <property type="entry name" value="Ionotropic_Glu_rcpt"/>
</dbReference>
<dbReference type="InterPro" id="IPR044440">
    <property type="entry name" value="GABAb_receptor_plant_PBP1"/>
</dbReference>
<dbReference type="Proteomes" id="UP000006038">
    <property type="component" value="Chromosome 6"/>
</dbReference>
<feature type="transmembrane region" description="Helical" evidence="16">
    <location>
        <begin position="640"/>
        <end position="658"/>
    </location>
</feature>
<dbReference type="HOGENOM" id="CLU_007358_0_2_1"/>
<feature type="domain" description="Ionotropic glutamate receptor C-terminal" evidence="17">
    <location>
        <begin position="517"/>
        <end position="860"/>
    </location>
</feature>
<keyword evidence="11" id="KW-0325">Glycoprotein</keyword>
<evidence type="ECO:0000256" key="13">
    <source>
        <dbReference type="ARBA" id="ARBA00023303"/>
    </source>
</evidence>
<evidence type="ECO:0000256" key="12">
    <source>
        <dbReference type="ARBA" id="ARBA00023286"/>
    </source>
</evidence>
<dbReference type="PIRSF" id="PIRSF037090">
    <property type="entry name" value="Iontro_Glu-like_rcpt_pln"/>
    <property type="match status" value="1"/>
</dbReference>
<dbReference type="FunFam" id="1.10.287.70:FF:000037">
    <property type="entry name" value="Glutamate receptor"/>
    <property type="match status" value="1"/>
</dbReference>
<dbReference type="FunFam" id="3.40.190.10:FF:000291">
    <property type="entry name" value="Glutamate receptor"/>
    <property type="match status" value="1"/>
</dbReference>
<proteinExistence type="inferred from homology"/>
<dbReference type="EnsemblPlants" id="OB06G15390.1">
    <property type="protein sequence ID" value="OB06G15390.1"/>
    <property type="gene ID" value="OB06G15390"/>
</dbReference>
<evidence type="ECO:0000256" key="14">
    <source>
        <dbReference type="ARBA" id="ARBA00049638"/>
    </source>
</evidence>